<proteinExistence type="predicted"/>
<dbReference type="Pfam" id="PF00089">
    <property type="entry name" value="Trypsin"/>
    <property type="match status" value="1"/>
</dbReference>
<dbReference type="SUPFAM" id="SSF50494">
    <property type="entry name" value="Trypsin-like serine proteases"/>
    <property type="match status" value="1"/>
</dbReference>
<evidence type="ECO:0000313" key="2">
    <source>
        <dbReference type="EMBL" id="OSX78908.1"/>
    </source>
</evidence>
<evidence type="ECO:0000259" key="1">
    <source>
        <dbReference type="PROSITE" id="PS50240"/>
    </source>
</evidence>
<accession>A0A1X6PDF9</accession>
<dbReference type="EMBL" id="KV918802">
    <property type="protein sequence ID" value="OSX78908.1"/>
    <property type="molecule type" value="Genomic_DNA"/>
</dbReference>
<dbReference type="InterPro" id="IPR018114">
    <property type="entry name" value="TRYPSIN_HIS"/>
</dbReference>
<feature type="domain" description="Peptidase S1" evidence="1">
    <location>
        <begin position="92"/>
        <end position="326"/>
    </location>
</feature>
<dbReference type="InterPro" id="IPR001254">
    <property type="entry name" value="Trypsin_dom"/>
</dbReference>
<dbReference type="SMART" id="SM00020">
    <property type="entry name" value="Tryp_SPc"/>
    <property type="match status" value="1"/>
</dbReference>
<keyword evidence="3" id="KW-1185">Reference proteome</keyword>
<dbReference type="Proteomes" id="UP000218209">
    <property type="component" value="Unassembled WGS sequence"/>
</dbReference>
<dbReference type="PANTHER" id="PTHR24260">
    <property type="match status" value="1"/>
</dbReference>
<dbReference type="InterPro" id="IPR051333">
    <property type="entry name" value="CLIP_Serine_Protease"/>
</dbReference>
<dbReference type="InterPro" id="IPR009003">
    <property type="entry name" value="Peptidase_S1_PA"/>
</dbReference>
<dbReference type="PROSITE" id="PS50240">
    <property type="entry name" value="TRYPSIN_DOM"/>
    <property type="match status" value="1"/>
</dbReference>
<protein>
    <recommendedName>
        <fullName evidence="1">Peptidase S1 domain-containing protein</fullName>
    </recommendedName>
</protein>
<reference evidence="2 3" key="1">
    <citation type="submission" date="2017-03" db="EMBL/GenBank/DDBJ databases">
        <title>WGS assembly of Porphyra umbilicalis.</title>
        <authorList>
            <person name="Brawley S.H."/>
            <person name="Blouin N.A."/>
            <person name="Ficko-Blean E."/>
            <person name="Wheeler G.L."/>
            <person name="Lohr M."/>
            <person name="Goodson H.V."/>
            <person name="Jenkins J.W."/>
            <person name="Blaby-Haas C.E."/>
            <person name="Helliwell K.E."/>
            <person name="Chan C."/>
            <person name="Marriage T."/>
            <person name="Bhattacharya D."/>
            <person name="Klein A.S."/>
            <person name="Badis Y."/>
            <person name="Brodie J."/>
            <person name="Cao Y."/>
            <person name="Collen J."/>
            <person name="Dittami S.M."/>
            <person name="Gachon C.M."/>
            <person name="Green B.R."/>
            <person name="Karpowicz S."/>
            <person name="Kim J.W."/>
            <person name="Kudahl U."/>
            <person name="Lin S."/>
            <person name="Michel G."/>
            <person name="Mittag M."/>
            <person name="Olson B.J."/>
            <person name="Pangilinan J."/>
            <person name="Peng Y."/>
            <person name="Qiu H."/>
            <person name="Shu S."/>
            <person name="Singer J.T."/>
            <person name="Smith A.G."/>
            <person name="Sprecher B.N."/>
            <person name="Wagner V."/>
            <person name="Wang W."/>
            <person name="Wang Z.-Y."/>
            <person name="Yan J."/>
            <person name="Yarish C."/>
            <person name="Zoeuner-Riek S."/>
            <person name="Zhuang Y."/>
            <person name="Zou Y."/>
            <person name="Lindquist E.A."/>
            <person name="Grimwood J."/>
            <person name="Barry K."/>
            <person name="Rokhsar D.S."/>
            <person name="Schmutz J."/>
            <person name="Stiller J.W."/>
            <person name="Grossman A.R."/>
            <person name="Prochnik S.E."/>
        </authorList>
    </citation>
    <scope>NUCLEOTIDE SEQUENCE [LARGE SCALE GENOMIC DNA]</scope>
    <source>
        <strain evidence="2">4086291</strain>
    </source>
</reference>
<dbReference type="InterPro" id="IPR043504">
    <property type="entry name" value="Peptidase_S1_PA_chymotrypsin"/>
</dbReference>
<sequence length="326" mass="32315">MTAATAVAWARSGHAAPPPVSLPTFLRPTLPAGGTATVRDVLLNDTGDFVLVVARHRGSTACIADGRVLLEPLPTPCPVLSIDVRAAVQGRTVGGREARSAAERAADVALFHDYDSEATYCGGALIAAGGAPAVLTAAHCVGGSARPPDFVSVGGATPVSRTRLRVAAVTVHPALDAVTLRHDVAVLRLAPRGPLPPGGVLALGGDGGGGGGGGVGGAAPPGAVVSVTGFGARREGFWASPARRTLRKVDLRVVTPAACAAALAHRDVVAHTQLCVGGTEGCDSCQGTWRGGGGGGRTGGDWADGLVAAGDEVGPCRTRDGPGGEL</sequence>
<dbReference type="PROSITE" id="PS00134">
    <property type="entry name" value="TRYPSIN_HIS"/>
    <property type="match status" value="1"/>
</dbReference>
<evidence type="ECO:0000313" key="3">
    <source>
        <dbReference type="Proteomes" id="UP000218209"/>
    </source>
</evidence>
<gene>
    <name evidence="2" type="ORF">BU14_0095s0024</name>
</gene>
<organism evidence="2 3">
    <name type="scientific">Porphyra umbilicalis</name>
    <name type="common">Purple laver</name>
    <name type="synonym">Red alga</name>
    <dbReference type="NCBI Taxonomy" id="2786"/>
    <lineage>
        <taxon>Eukaryota</taxon>
        <taxon>Rhodophyta</taxon>
        <taxon>Bangiophyceae</taxon>
        <taxon>Bangiales</taxon>
        <taxon>Bangiaceae</taxon>
        <taxon>Porphyra</taxon>
    </lineage>
</organism>
<dbReference type="AlphaFoldDB" id="A0A1X6PDF9"/>
<dbReference type="GO" id="GO:0006508">
    <property type="term" value="P:proteolysis"/>
    <property type="evidence" value="ECO:0007669"/>
    <property type="project" value="InterPro"/>
</dbReference>
<dbReference type="Gene3D" id="2.40.10.10">
    <property type="entry name" value="Trypsin-like serine proteases"/>
    <property type="match status" value="2"/>
</dbReference>
<name>A0A1X6PDF9_PORUM</name>
<dbReference type="PANTHER" id="PTHR24260:SF132">
    <property type="entry name" value="PEPTIDASE S1 DOMAIN-CONTAINING PROTEIN"/>
    <property type="match status" value="1"/>
</dbReference>
<dbReference type="GO" id="GO:0004252">
    <property type="term" value="F:serine-type endopeptidase activity"/>
    <property type="evidence" value="ECO:0007669"/>
    <property type="project" value="InterPro"/>
</dbReference>